<organism evidence="5 6">
    <name type="scientific">Arabis alpina</name>
    <name type="common">Alpine rock-cress</name>
    <dbReference type="NCBI Taxonomy" id="50452"/>
    <lineage>
        <taxon>Eukaryota</taxon>
        <taxon>Viridiplantae</taxon>
        <taxon>Streptophyta</taxon>
        <taxon>Embryophyta</taxon>
        <taxon>Tracheophyta</taxon>
        <taxon>Spermatophyta</taxon>
        <taxon>Magnoliopsida</taxon>
        <taxon>eudicotyledons</taxon>
        <taxon>Gunneridae</taxon>
        <taxon>Pentapetalae</taxon>
        <taxon>rosids</taxon>
        <taxon>malvids</taxon>
        <taxon>Brassicales</taxon>
        <taxon>Brassicaceae</taxon>
        <taxon>Arabideae</taxon>
        <taxon>Arabis</taxon>
    </lineage>
</organism>
<dbReference type="PANTHER" id="PTHR22753:SF43">
    <property type="entry name" value="ESTERASE_LIPASE_THIOESTERASE FAMILY PROTEIN-RELATED"/>
    <property type="match status" value="1"/>
</dbReference>
<evidence type="ECO:0000256" key="2">
    <source>
        <dbReference type="ARBA" id="ARBA00022679"/>
    </source>
</evidence>
<accession>A0A087GUQ0</accession>
<dbReference type="Gramene" id="KFK33602">
    <property type="protein sequence ID" value="KFK33602"/>
    <property type="gene ID" value="AALP_AA5G035300"/>
</dbReference>
<dbReference type="Pfam" id="PF12146">
    <property type="entry name" value="Hydrolase_4"/>
    <property type="match status" value="1"/>
</dbReference>
<dbReference type="CDD" id="cd07987">
    <property type="entry name" value="LPLAT_MGAT-like"/>
    <property type="match status" value="1"/>
</dbReference>
<reference evidence="6" key="1">
    <citation type="journal article" date="2015" name="Nat. Plants">
        <title>Genome expansion of Arabis alpina linked with retrotransposition and reduced symmetric DNA methylation.</title>
        <authorList>
            <person name="Willing E.M."/>
            <person name="Rawat V."/>
            <person name="Mandakova T."/>
            <person name="Maumus F."/>
            <person name="James G.V."/>
            <person name="Nordstroem K.J."/>
            <person name="Becker C."/>
            <person name="Warthmann N."/>
            <person name="Chica C."/>
            <person name="Szarzynska B."/>
            <person name="Zytnicki M."/>
            <person name="Albani M.C."/>
            <person name="Kiefer C."/>
            <person name="Bergonzi S."/>
            <person name="Castaings L."/>
            <person name="Mateos J.L."/>
            <person name="Berns M.C."/>
            <person name="Bujdoso N."/>
            <person name="Piofczyk T."/>
            <person name="de Lorenzo L."/>
            <person name="Barrero-Sicilia C."/>
            <person name="Mateos I."/>
            <person name="Piednoel M."/>
            <person name="Hagmann J."/>
            <person name="Chen-Min-Tao R."/>
            <person name="Iglesias-Fernandez R."/>
            <person name="Schuster S.C."/>
            <person name="Alonso-Blanco C."/>
            <person name="Roudier F."/>
            <person name="Carbonero P."/>
            <person name="Paz-Ares J."/>
            <person name="Davis S.J."/>
            <person name="Pecinka A."/>
            <person name="Quesneville H."/>
            <person name="Colot V."/>
            <person name="Lysak M.A."/>
            <person name="Weigel D."/>
            <person name="Coupland G."/>
            <person name="Schneeberger K."/>
        </authorList>
    </citation>
    <scope>NUCLEOTIDE SEQUENCE [LARGE SCALE GENOMIC DNA]</scope>
    <source>
        <strain evidence="6">cv. Pajares</strain>
    </source>
</reference>
<proteinExistence type="inferred from homology"/>
<evidence type="ECO:0000256" key="1">
    <source>
        <dbReference type="ARBA" id="ARBA00005420"/>
    </source>
</evidence>
<dbReference type="SUPFAM" id="SSF53474">
    <property type="entry name" value="alpha/beta-Hydrolases"/>
    <property type="match status" value="1"/>
</dbReference>
<evidence type="ECO:0000259" key="4">
    <source>
        <dbReference type="Pfam" id="PF12146"/>
    </source>
</evidence>
<dbReference type="EMBL" id="CM002873">
    <property type="protein sequence ID" value="KFK33602.1"/>
    <property type="molecule type" value="Genomic_DNA"/>
</dbReference>
<dbReference type="AlphaFoldDB" id="A0A087GUQ0"/>
<keyword evidence="2" id="KW-0808">Transferase</keyword>
<dbReference type="eggNOG" id="ENOG502QQUD">
    <property type="taxonomic scope" value="Eukaryota"/>
</dbReference>
<dbReference type="Gene3D" id="3.40.50.1820">
    <property type="entry name" value="alpha/beta hydrolase"/>
    <property type="match status" value="1"/>
</dbReference>
<evidence type="ECO:0000256" key="3">
    <source>
        <dbReference type="ARBA" id="ARBA00023315"/>
    </source>
</evidence>
<dbReference type="GO" id="GO:0004144">
    <property type="term" value="F:diacylglycerol O-acyltransferase activity"/>
    <property type="evidence" value="ECO:0007669"/>
    <property type="project" value="UniProtKB-ARBA"/>
</dbReference>
<keyword evidence="3" id="KW-0012">Acyltransferase</keyword>
<protein>
    <recommendedName>
        <fullName evidence="4">Serine aminopeptidase S33 domain-containing protein</fullName>
    </recommendedName>
</protein>
<dbReference type="Pfam" id="PF03982">
    <property type="entry name" value="DAGAT"/>
    <property type="match status" value="1"/>
</dbReference>
<keyword evidence="6" id="KW-1185">Reference proteome</keyword>
<dbReference type="Proteomes" id="UP000029120">
    <property type="component" value="Chromosome 5"/>
</dbReference>
<dbReference type="SUPFAM" id="SSF69593">
    <property type="entry name" value="Glycerol-3-phosphate (1)-acyltransferase"/>
    <property type="match status" value="1"/>
</dbReference>
<comment type="similarity">
    <text evidence="1">Belongs to the diacylglycerol acyltransferase family.</text>
</comment>
<evidence type="ECO:0000313" key="5">
    <source>
        <dbReference type="EMBL" id="KFK33602.1"/>
    </source>
</evidence>
<evidence type="ECO:0000313" key="6">
    <source>
        <dbReference type="Proteomes" id="UP000029120"/>
    </source>
</evidence>
<name>A0A087GUQ0_ARAAL</name>
<dbReference type="InterPro" id="IPR022742">
    <property type="entry name" value="Hydrolase_4"/>
</dbReference>
<sequence>MLKENGKNSLPERINQRVFLKSFSPMAVTVLPSILGNTSFSSSSRERFDGNTDFCNSKSISLRRTSTSKYRISAIKSVTSNAHGSVRRRREYKDEDGDQETVPKLVVENPYSKVDTVGPDLRKNLSDFLEEAKDFVGDGGPPSWFSPLECGSQAPGSPLLLYIPGIDGTGLGLIRHHKKLGEIFDIWCLHIPVRDRTPAKDLVKLIERTVKSENYRFPNRPIYLVGESIGACLALDVAARNPNIDLALILANPATHVNNFMSQPLAGMLNVLPDGIPTLLEEIFGFKQGDPLTAMLDALTNEFSVQQMGGGMLRDLFAVSANLPTLSKIFPKDTLLWKLELLKSAIASANSHIYSIRAETLILLSGRDQWLLREEDIDRISRTLPKCIVRKLNDNGQFLFFEDGVDLVSIIKCNCFYRRGQSHDHISDYIMPTPFELKQQIDDHRFLIDATSPVMLSTLENGTLVRGLEGLPSEGPVLYVGYHMLLGFDLAPMIIQLLKERNIHLRGLAHPMLFINDQDLIDPKTFDKYKIMGGVPVSNFSIYKLLRLKSHVLLYPGGVREALHRKGEEYKLFWPEQPEFVRVASKFGAKIVPFGVVGEDDICDIFLDANDQRKIPILKDFMEQATNLAGNLREGDASELGNQDCYMPGLLPKIPGRFYYYFGKPIETAGKEKELRDKEKAQELYLQVKYEVEQCIAYLKTKRESDPYRNLLPRMLYQASHGASSEIPTFDI</sequence>
<feature type="domain" description="Serine aminopeptidase S33" evidence="4">
    <location>
        <begin position="201"/>
        <end position="279"/>
    </location>
</feature>
<dbReference type="InterPro" id="IPR029058">
    <property type="entry name" value="AB_hydrolase_fold"/>
</dbReference>
<dbReference type="PANTHER" id="PTHR22753">
    <property type="entry name" value="TRANSMEMBRANE PROTEIN 68"/>
    <property type="match status" value="1"/>
</dbReference>
<dbReference type="InterPro" id="IPR007130">
    <property type="entry name" value="DAGAT"/>
</dbReference>
<dbReference type="OrthoDB" id="44277at2759"/>
<gene>
    <name evidence="5" type="ordered locus">AALP_Aa5g035300</name>
</gene>
<dbReference type="OMA" id="NQQVHMP"/>
<dbReference type="GO" id="GO:0016020">
    <property type="term" value="C:membrane"/>
    <property type="evidence" value="ECO:0007669"/>
    <property type="project" value="TreeGrafter"/>
</dbReference>
<dbReference type="GO" id="GO:0019432">
    <property type="term" value="P:triglyceride biosynthetic process"/>
    <property type="evidence" value="ECO:0007669"/>
    <property type="project" value="UniProtKB-ARBA"/>
</dbReference>